<proteinExistence type="predicted"/>
<comment type="caution">
    <text evidence="1">The sequence shown here is derived from an EMBL/GenBank/DDBJ whole genome shotgun (WGS) entry which is preliminary data.</text>
</comment>
<evidence type="ECO:0000313" key="2">
    <source>
        <dbReference type="Proteomes" id="UP000002971"/>
    </source>
</evidence>
<dbReference type="Proteomes" id="UP000002971">
    <property type="component" value="Unassembled WGS sequence"/>
</dbReference>
<gene>
    <name evidence="1" type="ORF">LRU_01236</name>
</gene>
<sequence length="65" mass="7989">MKMKMIYFLFEIWEVRGNILLSFNHKYAIFEFKWLSFIDILCYDEVNQWGCLGFDRYRSGSSCVW</sequence>
<name>F7R0A7_9LACO</name>
<protein>
    <submittedName>
        <fullName evidence="1">Uncharacterized protein</fullName>
    </submittedName>
</protein>
<dbReference type="AlphaFoldDB" id="F7R0A7"/>
<evidence type="ECO:0000313" key="1">
    <source>
        <dbReference type="EMBL" id="EGM51722.1"/>
    </source>
</evidence>
<reference evidence="1 2" key="1">
    <citation type="journal article" date="2011" name="J. Bacteriol.">
        <title>Genome Sequence of Lactobacillus ruminis SPM0211, Isolated from a Fecal Sample from a Healthy Korean.</title>
        <authorList>
            <person name="Lee S."/>
            <person name="Cho Y.J."/>
            <person name="Lee A.H."/>
            <person name="Chun J."/>
            <person name="Ha N.J."/>
            <person name="Ko G."/>
        </authorList>
    </citation>
    <scope>NUCLEOTIDE SEQUENCE [LARGE SCALE GENOMIC DNA]</scope>
    <source>
        <strain evidence="1 2">SPM0211</strain>
    </source>
</reference>
<accession>F7R0A7</accession>
<organism evidence="1 2">
    <name type="scientific">Ligilactobacillus ruminis SPM0211</name>
    <dbReference type="NCBI Taxonomy" id="1040964"/>
    <lineage>
        <taxon>Bacteria</taxon>
        <taxon>Bacillati</taxon>
        <taxon>Bacillota</taxon>
        <taxon>Bacilli</taxon>
        <taxon>Lactobacillales</taxon>
        <taxon>Lactobacillaceae</taxon>
        <taxon>Ligilactobacillus</taxon>
    </lineage>
</organism>
<dbReference type="EMBL" id="AFOJ01000005">
    <property type="protein sequence ID" value="EGM51722.1"/>
    <property type="molecule type" value="Genomic_DNA"/>
</dbReference>